<protein>
    <submittedName>
        <fullName evidence="1">Uncharacterized protein</fullName>
    </submittedName>
</protein>
<accession>A0A1Y2JNJ7</accession>
<sequence>MFAAILRQRVVVGTALLAAAKNRGRIVVIEVSSEYMDHLSARRSSSFPFSIFSFSLPSDDERTPMRSASKIGAPIQDIVRAIVDERQCASGAGG</sequence>
<name>A0A1Y2JNJ7_BRAJP</name>
<evidence type="ECO:0000313" key="2">
    <source>
        <dbReference type="Proteomes" id="UP000193335"/>
    </source>
</evidence>
<organism evidence="1 2">
    <name type="scientific">Bradyrhizobium japonicum</name>
    <dbReference type="NCBI Taxonomy" id="375"/>
    <lineage>
        <taxon>Bacteria</taxon>
        <taxon>Pseudomonadati</taxon>
        <taxon>Pseudomonadota</taxon>
        <taxon>Alphaproteobacteria</taxon>
        <taxon>Hyphomicrobiales</taxon>
        <taxon>Nitrobacteraceae</taxon>
        <taxon>Bradyrhizobium</taxon>
    </lineage>
</organism>
<evidence type="ECO:0000313" key="1">
    <source>
        <dbReference type="EMBL" id="OSJ30423.1"/>
    </source>
</evidence>
<reference evidence="1 2" key="1">
    <citation type="submission" date="2017-03" db="EMBL/GenBank/DDBJ databases">
        <title>Whole genome sequences of fourteen strains of Bradyrhizobium canariense and one strain of Bradyrhizobium japonicum isolated from Lupinus (Papilionoideae: Genisteae) species in Algeria.</title>
        <authorList>
            <person name="Crovadore J."/>
            <person name="Chekireb D."/>
            <person name="Brachmann A."/>
            <person name="Chablais R."/>
            <person name="Cochard B."/>
            <person name="Lefort F."/>
        </authorList>
    </citation>
    <scope>NUCLEOTIDE SEQUENCE [LARGE SCALE GENOMIC DNA]</scope>
    <source>
        <strain evidence="1 2">UBMA197</strain>
    </source>
</reference>
<dbReference type="EMBL" id="NAFL01000261">
    <property type="protein sequence ID" value="OSJ30423.1"/>
    <property type="molecule type" value="Genomic_DNA"/>
</dbReference>
<comment type="caution">
    <text evidence="1">The sequence shown here is derived from an EMBL/GenBank/DDBJ whole genome shotgun (WGS) entry which is preliminary data.</text>
</comment>
<proteinExistence type="predicted"/>
<gene>
    <name evidence="1" type="ORF">BSZ19_24765</name>
</gene>
<dbReference type="AlphaFoldDB" id="A0A1Y2JNJ7"/>
<dbReference type="Proteomes" id="UP000193335">
    <property type="component" value="Unassembled WGS sequence"/>
</dbReference>